<evidence type="ECO:0000259" key="6">
    <source>
        <dbReference type="Pfam" id="PF00135"/>
    </source>
</evidence>
<evidence type="ECO:0000313" key="10">
    <source>
        <dbReference type="EMBL" id="GBM68722.1"/>
    </source>
</evidence>
<proteinExistence type="inferred from homology"/>
<feature type="non-terminal residue" evidence="8">
    <location>
        <position position="1"/>
    </location>
</feature>
<dbReference type="InterPro" id="IPR019826">
    <property type="entry name" value="Carboxylesterase_B_AS"/>
</dbReference>
<evidence type="ECO:0000313" key="9">
    <source>
        <dbReference type="EMBL" id="GBM68680.1"/>
    </source>
</evidence>
<dbReference type="AlphaFoldDB" id="A0A4Y2HTN8"/>
<keyword evidence="4" id="KW-0325">Glycoprotein</keyword>
<dbReference type="Proteomes" id="UP000499080">
    <property type="component" value="Unassembled WGS sequence"/>
</dbReference>
<evidence type="ECO:0000256" key="2">
    <source>
        <dbReference type="ARBA" id="ARBA00022487"/>
    </source>
</evidence>
<dbReference type="GO" id="GO:0003990">
    <property type="term" value="F:acetylcholinesterase activity"/>
    <property type="evidence" value="ECO:0007669"/>
    <property type="project" value="TreeGrafter"/>
</dbReference>
<dbReference type="SUPFAM" id="SSF53474">
    <property type="entry name" value="alpha/beta-Hydrolases"/>
    <property type="match status" value="1"/>
</dbReference>
<name>A0A4Y2HTN8_ARAVE</name>
<dbReference type="Pfam" id="PF00135">
    <property type="entry name" value="COesterase"/>
    <property type="match status" value="1"/>
</dbReference>
<dbReference type="PANTHER" id="PTHR43918:SF4">
    <property type="entry name" value="CARBOXYLIC ESTER HYDROLASE"/>
    <property type="match status" value="1"/>
</dbReference>
<dbReference type="InterPro" id="IPR029058">
    <property type="entry name" value="AB_hydrolase_fold"/>
</dbReference>
<evidence type="ECO:0000256" key="3">
    <source>
        <dbReference type="ARBA" id="ARBA00022801"/>
    </source>
</evidence>
<sequence length="153" mass="16907">HTHIENFGGEKDNITIAGESAGSVIVSLLSMTEYAKGYYKRLIMQSGSAMWKLMDNELSVFQRSIAVAERLGCVNDSFKLEDQPNEAVECMRGKDALTIIKEEANLNPGSSSSFLPRYGDELFPKNPREVLLEGGFEFQELFIGNSGTEGAFK</sequence>
<protein>
    <recommendedName>
        <fullName evidence="5">Carboxylic ester hydrolase</fullName>
        <ecNumber evidence="5">3.1.1.-</ecNumber>
    </recommendedName>
</protein>
<evidence type="ECO:0000256" key="1">
    <source>
        <dbReference type="ARBA" id="ARBA00005964"/>
    </source>
</evidence>
<comment type="similarity">
    <text evidence="1 5">Belongs to the type-B carboxylesterase/lipase family.</text>
</comment>
<dbReference type="EMBL" id="BGPR01183110">
    <property type="protein sequence ID" value="GBM68680.1"/>
    <property type="molecule type" value="Genomic_DNA"/>
</dbReference>
<keyword evidence="11" id="KW-1185">Reference proteome</keyword>
<comment type="caution">
    <text evidence="8">The sequence shown here is derived from an EMBL/GenBank/DDBJ whole genome shotgun (WGS) entry which is preliminary data.</text>
</comment>
<feature type="domain" description="Carboxylesterase type B" evidence="6">
    <location>
        <begin position="2"/>
        <end position="151"/>
    </location>
</feature>
<dbReference type="InterPro" id="IPR002018">
    <property type="entry name" value="CarbesteraseB"/>
</dbReference>
<dbReference type="GO" id="GO:0005886">
    <property type="term" value="C:plasma membrane"/>
    <property type="evidence" value="ECO:0007669"/>
    <property type="project" value="TreeGrafter"/>
</dbReference>
<keyword evidence="3 5" id="KW-0378">Hydrolase</keyword>
<dbReference type="GO" id="GO:0019695">
    <property type="term" value="P:choline metabolic process"/>
    <property type="evidence" value="ECO:0007669"/>
    <property type="project" value="TreeGrafter"/>
</dbReference>
<evidence type="ECO:0000313" key="11">
    <source>
        <dbReference type="Proteomes" id="UP000499080"/>
    </source>
</evidence>
<gene>
    <name evidence="8" type="primary">ACES_87</name>
    <name evidence="7" type="synonym">ACES_10</name>
    <name evidence="9" type="synonym">ACES_56</name>
    <name evidence="10" type="synonym">ACES_9</name>
    <name evidence="7" type="ORF">AVEN_120525_1</name>
    <name evidence="9" type="ORF">AVEN_126549_1</name>
    <name evidence="8" type="ORF">AVEN_184119_1</name>
    <name evidence="10" type="ORF">AVEN_216498_1</name>
</gene>
<evidence type="ECO:0000256" key="4">
    <source>
        <dbReference type="ARBA" id="ARBA00023180"/>
    </source>
</evidence>
<evidence type="ECO:0000313" key="8">
    <source>
        <dbReference type="EMBL" id="GBM68583.1"/>
    </source>
</evidence>
<dbReference type="OrthoDB" id="9000293at2759"/>
<feature type="non-terminal residue" evidence="8">
    <location>
        <position position="153"/>
    </location>
</feature>
<dbReference type="GO" id="GO:0006581">
    <property type="term" value="P:acetylcholine catabolic process"/>
    <property type="evidence" value="ECO:0007669"/>
    <property type="project" value="TreeGrafter"/>
</dbReference>
<keyword evidence="2" id="KW-0719">Serine esterase</keyword>
<dbReference type="EMBL" id="BGPR01183077">
    <property type="protein sequence ID" value="GBM68583.1"/>
    <property type="molecule type" value="Genomic_DNA"/>
</dbReference>
<dbReference type="InterPro" id="IPR050654">
    <property type="entry name" value="AChE-related_enzymes"/>
</dbReference>
<dbReference type="EMBL" id="BGPR01183065">
    <property type="protein sequence ID" value="GBM68546.1"/>
    <property type="molecule type" value="Genomic_DNA"/>
</dbReference>
<organism evidence="8 11">
    <name type="scientific">Araneus ventricosus</name>
    <name type="common">Orbweaver spider</name>
    <name type="synonym">Epeira ventricosa</name>
    <dbReference type="NCBI Taxonomy" id="182803"/>
    <lineage>
        <taxon>Eukaryota</taxon>
        <taxon>Metazoa</taxon>
        <taxon>Ecdysozoa</taxon>
        <taxon>Arthropoda</taxon>
        <taxon>Chelicerata</taxon>
        <taxon>Arachnida</taxon>
        <taxon>Araneae</taxon>
        <taxon>Araneomorphae</taxon>
        <taxon>Entelegynae</taxon>
        <taxon>Araneoidea</taxon>
        <taxon>Araneidae</taxon>
        <taxon>Araneus</taxon>
    </lineage>
</organism>
<accession>A0A4Y2HTN8</accession>
<evidence type="ECO:0000256" key="5">
    <source>
        <dbReference type="RuleBase" id="RU361235"/>
    </source>
</evidence>
<dbReference type="Gene3D" id="3.40.50.1820">
    <property type="entry name" value="alpha/beta hydrolase"/>
    <property type="match status" value="1"/>
</dbReference>
<reference evidence="8 11" key="1">
    <citation type="journal article" date="2019" name="Sci. Rep.">
        <title>Orb-weaving spider Araneus ventricosus genome elucidates the spidroin gene catalogue.</title>
        <authorList>
            <person name="Kono N."/>
            <person name="Nakamura H."/>
            <person name="Ohtoshi R."/>
            <person name="Moran D.A.P."/>
            <person name="Shinohara A."/>
            <person name="Yoshida Y."/>
            <person name="Fujiwara M."/>
            <person name="Mori M."/>
            <person name="Tomita M."/>
            <person name="Arakawa K."/>
        </authorList>
    </citation>
    <scope>NUCLEOTIDE SEQUENCE [LARGE SCALE GENOMIC DNA]</scope>
</reference>
<evidence type="ECO:0000313" key="7">
    <source>
        <dbReference type="EMBL" id="GBM68546.1"/>
    </source>
</evidence>
<dbReference type="PROSITE" id="PS00122">
    <property type="entry name" value="CARBOXYLESTERASE_B_1"/>
    <property type="match status" value="1"/>
</dbReference>
<dbReference type="EMBL" id="BGPR01183126">
    <property type="protein sequence ID" value="GBM68722.1"/>
    <property type="molecule type" value="Genomic_DNA"/>
</dbReference>
<dbReference type="PANTHER" id="PTHR43918">
    <property type="entry name" value="ACETYLCHOLINESTERASE"/>
    <property type="match status" value="1"/>
</dbReference>
<dbReference type="GO" id="GO:0005615">
    <property type="term" value="C:extracellular space"/>
    <property type="evidence" value="ECO:0007669"/>
    <property type="project" value="TreeGrafter"/>
</dbReference>
<dbReference type="EC" id="3.1.1.-" evidence="5"/>